<keyword evidence="4" id="KW-0547">Nucleotide-binding</keyword>
<dbReference type="InterPro" id="IPR003136">
    <property type="entry name" value="Cytidylate_kin"/>
</dbReference>
<keyword evidence="3 10" id="KW-0808">Transferase</keyword>
<dbReference type="AlphaFoldDB" id="A0A3B0XCK0"/>
<dbReference type="GO" id="GO:0036431">
    <property type="term" value="F:dCMP kinase activity"/>
    <property type="evidence" value="ECO:0007669"/>
    <property type="project" value="InterPro"/>
</dbReference>
<dbReference type="SUPFAM" id="SSF52540">
    <property type="entry name" value="P-loop containing nucleoside triphosphate hydrolases"/>
    <property type="match status" value="1"/>
</dbReference>
<dbReference type="EMBL" id="UOFE01000039">
    <property type="protein sequence ID" value="VAW54336.1"/>
    <property type="molecule type" value="Genomic_DNA"/>
</dbReference>
<dbReference type="Pfam" id="PF02224">
    <property type="entry name" value="Cytidylate_kin"/>
    <property type="match status" value="1"/>
</dbReference>
<dbReference type="GO" id="GO:0036430">
    <property type="term" value="F:CMP kinase activity"/>
    <property type="evidence" value="ECO:0007669"/>
    <property type="project" value="RHEA"/>
</dbReference>
<comment type="similarity">
    <text evidence="1">Belongs to the cytidylate kinase family. Type 1 subfamily.</text>
</comment>
<sequence length="230" mass="25429">MSISATPVICLDGPGGVGKGTICLAVAEHLNWRILDSGSLYRITALVVSRQFPDIDVTTIDVVQLADIALNLSVSYQQVDNDLIILLDGEDITKLIRNEEMGAKASQIAVIPVVREALLARQRAFLQPPGLVADGRDMGTVVFPDSVLKIYLTATPEERAERRYKQLKDKGIDVNLSSLVEDLRLRDERDMNRETAPLKPATDAIIIDTTELDIEHVTKAVMNWVKERVN</sequence>
<gene>
    <name evidence="10" type="ORF">MNBD_GAMMA05-805</name>
</gene>
<dbReference type="NCBIfam" id="TIGR00017">
    <property type="entry name" value="cmk"/>
    <property type="match status" value="1"/>
</dbReference>
<dbReference type="HAMAP" id="MF_00238">
    <property type="entry name" value="Cytidyl_kinase_type1"/>
    <property type="match status" value="1"/>
</dbReference>
<evidence type="ECO:0000256" key="3">
    <source>
        <dbReference type="ARBA" id="ARBA00022679"/>
    </source>
</evidence>
<reference evidence="10" key="1">
    <citation type="submission" date="2018-06" db="EMBL/GenBank/DDBJ databases">
        <authorList>
            <person name="Zhirakovskaya E."/>
        </authorList>
    </citation>
    <scope>NUCLEOTIDE SEQUENCE</scope>
</reference>
<dbReference type="GO" id="GO:0005524">
    <property type="term" value="F:ATP binding"/>
    <property type="evidence" value="ECO:0007669"/>
    <property type="project" value="UniProtKB-KW"/>
</dbReference>
<protein>
    <recommendedName>
        <fullName evidence="2">(d)CMP kinase</fullName>
        <ecNumber evidence="2">2.7.4.25</ecNumber>
    </recommendedName>
</protein>
<comment type="catalytic activity">
    <reaction evidence="8">
        <text>CMP + ATP = CDP + ADP</text>
        <dbReference type="Rhea" id="RHEA:11600"/>
        <dbReference type="ChEBI" id="CHEBI:30616"/>
        <dbReference type="ChEBI" id="CHEBI:58069"/>
        <dbReference type="ChEBI" id="CHEBI:60377"/>
        <dbReference type="ChEBI" id="CHEBI:456216"/>
        <dbReference type="EC" id="2.7.4.25"/>
    </reaction>
</comment>
<evidence type="ECO:0000313" key="10">
    <source>
        <dbReference type="EMBL" id="VAW54336.1"/>
    </source>
</evidence>
<organism evidence="10">
    <name type="scientific">hydrothermal vent metagenome</name>
    <dbReference type="NCBI Taxonomy" id="652676"/>
    <lineage>
        <taxon>unclassified sequences</taxon>
        <taxon>metagenomes</taxon>
        <taxon>ecological metagenomes</taxon>
    </lineage>
</organism>
<name>A0A3B0XCK0_9ZZZZ</name>
<feature type="domain" description="Cytidylate kinase" evidence="9">
    <location>
        <begin position="9"/>
        <end position="226"/>
    </location>
</feature>
<evidence type="ECO:0000256" key="7">
    <source>
        <dbReference type="ARBA" id="ARBA00047615"/>
    </source>
</evidence>
<dbReference type="EC" id="2.7.4.25" evidence="2"/>
<evidence type="ECO:0000256" key="4">
    <source>
        <dbReference type="ARBA" id="ARBA00022741"/>
    </source>
</evidence>
<evidence type="ECO:0000256" key="8">
    <source>
        <dbReference type="ARBA" id="ARBA00048478"/>
    </source>
</evidence>
<evidence type="ECO:0000256" key="6">
    <source>
        <dbReference type="ARBA" id="ARBA00022840"/>
    </source>
</evidence>
<comment type="catalytic activity">
    <reaction evidence="7">
        <text>dCMP + ATP = dCDP + ADP</text>
        <dbReference type="Rhea" id="RHEA:25094"/>
        <dbReference type="ChEBI" id="CHEBI:30616"/>
        <dbReference type="ChEBI" id="CHEBI:57566"/>
        <dbReference type="ChEBI" id="CHEBI:58593"/>
        <dbReference type="ChEBI" id="CHEBI:456216"/>
        <dbReference type="EC" id="2.7.4.25"/>
    </reaction>
</comment>
<evidence type="ECO:0000259" key="9">
    <source>
        <dbReference type="Pfam" id="PF02224"/>
    </source>
</evidence>
<dbReference type="InterPro" id="IPR011994">
    <property type="entry name" value="Cytidylate_kinase_dom"/>
</dbReference>
<dbReference type="InterPro" id="IPR027417">
    <property type="entry name" value="P-loop_NTPase"/>
</dbReference>
<dbReference type="GO" id="GO:0015949">
    <property type="term" value="P:nucleobase-containing small molecule interconversion"/>
    <property type="evidence" value="ECO:0007669"/>
    <property type="project" value="TreeGrafter"/>
</dbReference>
<evidence type="ECO:0000256" key="2">
    <source>
        <dbReference type="ARBA" id="ARBA00012906"/>
    </source>
</evidence>
<evidence type="ECO:0000256" key="1">
    <source>
        <dbReference type="ARBA" id="ARBA00009427"/>
    </source>
</evidence>
<dbReference type="GO" id="GO:0005829">
    <property type="term" value="C:cytosol"/>
    <property type="evidence" value="ECO:0007669"/>
    <property type="project" value="TreeGrafter"/>
</dbReference>
<keyword evidence="6" id="KW-0067">ATP-binding</keyword>
<evidence type="ECO:0000256" key="5">
    <source>
        <dbReference type="ARBA" id="ARBA00022777"/>
    </source>
</evidence>
<proteinExistence type="inferred from homology"/>
<accession>A0A3B0XCK0</accession>
<keyword evidence="5 10" id="KW-0418">Kinase</keyword>
<dbReference type="PANTHER" id="PTHR21299">
    <property type="entry name" value="CYTIDYLATE KINASE/PANTOATE-BETA-ALANINE LIGASE"/>
    <property type="match status" value="1"/>
</dbReference>
<dbReference type="Gene3D" id="3.40.50.300">
    <property type="entry name" value="P-loop containing nucleotide triphosphate hydrolases"/>
    <property type="match status" value="1"/>
</dbReference>
<dbReference type="CDD" id="cd02020">
    <property type="entry name" value="CMPK"/>
    <property type="match status" value="1"/>
</dbReference>
<dbReference type="PANTHER" id="PTHR21299:SF2">
    <property type="entry name" value="CYTIDYLATE KINASE"/>
    <property type="match status" value="1"/>
</dbReference>